<keyword evidence="3" id="KW-1185">Reference proteome</keyword>
<evidence type="ECO:0000256" key="1">
    <source>
        <dbReference type="SAM" id="Phobius"/>
    </source>
</evidence>
<feature type="transmembrane region" description="Helical" evidence="1">
    <location>
        <begin position="31"/>
        <end position="52"/>
    </location>
</feature>
<sequence length="77" mass="8295">MVLVGVMLVGGLFGGLYQALAQASNLLNSLTVTVFLLVWGVSVCLMGWLVVWNGAPARKDVLVISTAIRHALQERRT</sequence>
<protein>
    <recommendedName>
        <fullName evidence="4">Transmembrane protein</fullName>
    </recommendedName>
</protein>
<evidence type="ECO:0008006" key="4">
    <source>
        <dbReference type="Google" id="ProtNLM"/>
    </source>
</evidence>
<gene>
    <name evidence="2" type="ORF">PCA31118_02251</name>
</gene>
<dbReference type="AlphaFoldDB" id="A0A5E5A0E1"/>
<keyword evidence="1" id="KW-0812">Transmembrane</keyword>
<proteinExistence type="predicted"/>
<evidence type="ECO:0000313" key="2">
    <source>
        <dbReference type="EMBL" id="VVE66517.1"/>
    </source>
</evidence>
<evidence type="ECO:0000313" key="3">
    <source>
        <dbReference type="Proteomes" id="UP000414136"/>
    </source>
</evidence>
<dbReference type="EMBL" id="CABPSQ010000003">
    <property type="protein sequence ID" value="VVE66517.1"/>
    <property type="molecule type" value="Genomic_DNA"/>
</dbReference>
<reference evidence="2 3" key="1">
    <citation type="submission" date="2019-08" db="EMBL/GenBank/DDBJ databases">
        <authorList>
            <person name="Peeters C."/>
        </authorList>
    </citation>
    <scope>NUCLEOTIDE SEQUENCE [LARGE SCALE GENOMIC DNA]</scope>
    <source>
        <strain evidence="2 3">LMG 31118</strain>
    </source>
</reference>
<organism evidence="2 3">
    <name type="scientific">Pandoraea captiosa</name>
    <dbReference type="NCBI Taxonomy" id="2508302"/>
    <lineage>
        <taxon>Bacteria</taxon>
        <taxon>Pseudomonadati</taxon>
        <taxon>Pseudomonadota</taxon>
        <taxon>Betaproteobacteria</taxon>
        <taxon>Burkholderiales</taxon>
        <taxon>Burkholderiaceae</taxon>
        <taxon>Pandoraea</taxon>
    </lineage>
</organism>
<keyword evidence="1" id="KW-1133">Transmembrane helix</keyword>
<dbReference type="Proteomes" id="UP000414136">
    <property type="component" value="Unassembled WGS sequence"/>
</dbReference>
<name>A0A5E5A0E1_9BURK</name>
<keyword evidence="1" id="KW-0472">Membrane</keyword>
<accession>A0A5E5A0E1</accession>